<evidence type="ECO:0000313" key="2">
    <source>
        <dbReference type="Proteomes" id="UP000276991"/>
    </source>
</evidence>
<dbReference type="Proteomes" id="UP000276991">
    <property type="component" value="Unassembled WGS sequence"/>
</dbReference>
<dbReference type="OrthoDB" id="5850827at2759"/>
<name>A0A498STL9_ACAVI</name>
<protein>
    <submittedName>
        <fullName evidence="1">Uncharacterized protein</fullName>
    </submittedName>
</protein>
<evidence type="ECO:0000313" key="1">
    <source>
        <dbReference type="EMBL" id="VBB35386.1"/>
    </source>
</evidence>
<proteinExistence type="predicted"/>
<gene>
    <name evidence="1" type="ORF">NAV_LOCUS10177</name>
</gene>
<accession>A0A498STL9</accession>
<sequence>MRTLDGSQAYCFCLGHYCNKDSLLGQVEKSFQSNDKGRSLINENTRSVIPSVNIKSQIASNNDMLIPIISRGTTLIPSLINKTNAWTVIEEEGLEKGNIVSGIASRNLFTYRIITLITALSFLPF</sequence>
<dbReference type="EMBL" id="UPTC01005772">
    <property type="protein sequence ID" value="VBB35386.1"/>
    <property type="molecule type" value="Genomic_DNA"/>
</dbReference>
<reference evidence="1 2" key="1">
    <citation type="submission" date="2018-08" db="EMBL/GenBank/DDBJ databases">
        <authorList>
            <person name="Laetsch R D."/>
            <person name="Stevens L."/>
            <person name="Kumar S."/>
            <person name="Blaxter L. M."/>
        </authorList>
    </citation>
    <scope>NUCLEOTIDE SEQUENCE [LARGE SCALE GENOMIC DNA]</scope>
</reference>
<organism evidence="1 2">
    <name type="scientific">Acanthocheilonema viteae</name>
    <name type="common">Filarial nematode worm</name>
    <name type="synonym">Dipetalonema viteae</name>
    <dbReference type="NCBI Taxonomy" id="6277"/>
    <lineage>
        <taxon>Eukaryota</taxon>
        <taxon>Metazoa</taxon>
        <taxon>Ecdysozoa</taxon>
        <taxon>Nematoda</taxon>
        <taxon>Chromadorea</taxon>
        <taxon>Rhabditida</taxon>
        <taxon>Spirurina</taxon>
        <taxon>Spiruromorpha</taxon>
        <taxon>Filarioidea</taxon>
        <taxon>Onchocercidae</taxon>
        <taxon>Acanthocheilonema</taxon>
    </lineage>
</organism>
<keyword evidence="2" id="KW-1185">Reference proteome</keyword>
<dbReference type="AlphaFoldDB" id="A0A498STL9"/>